<feature type="transmembrane region" description="Helical" evidence="1">
    <location>
        <begin position="7"/>
        <end position="24"/>
    </location>
</feature>
<dbReference type="AlphaFoldDB" id="A0A9P1GNC6"/>
<dbReference type="EMBL" id="CAMXCT010006670">
    <property type="protein sequence ID" value="CAI4018030.1"/>
    <property type="molecule type" value="Genomic_DNA"/>
</dbReference>
<dbReference type="PROSITE" id="PS51257">
    <property type="entry name" value="PROKAR_LIPOPROTEIN"/>
    <property type="match status" value="1"/>
</dbReference>
<evidence type="ECO:0000256" key="1">
    <source>
        <dbReference type="SAM" id="Phobius"/>
    </source>
</evidence>
<keyword evidence="1" id="KW-1133">Transmembrane helix</keyword>
<organism evidence="2">
    <name type="scientific">Cladocopium goreaui</name>
    <dbReference type="NCBI Taxonomy" id="2562237"/>
    <lineage>
        <taxon>Eukaryota</taxon>
        <taxon>Sar</taxon>
        <taxon>Alveolata</taxon>
        <taxon>Dinophyceae</taxon>
        <taxon>Suessiales</taxon>
        <taxon>Symbiodiniaceae</taxon>
        <taxon>Cladocopium</taxon>
    </lineage>
</organism>
<protein>
    <submittedName>
        <fullName evidence="4">Strictosidine-O-beta-D-glucosidase</fullName>
    </submittedName>
</protein>
<dbReference type="EMBL" id="CAMXCT020006670">
    <property type="protein sequence ID" value="CAL1171405.1"/>
    <property type="molecule type" value="Genomic_DNA"/>
</dbReference>
<keyword evidence="1" id="KW-0812">Transmembrane</keyword>
<keyword evidence="5" id="KW-1185">Reference proteome</keyword>
<reference evidence="2" key="1">
    <citation type="submission" date="2022-10" db="EMBL/GenBank/DDBJ databases">
        <authorList>
            <person name="Chen Y."/>
            <person name="Dougan E. K."/>
            <person name="Chan C."/>
            <person name="Rhodes N."/>
            <person name="Thang M."/>
        </authorList>
    </citation>
    <scope>NUCLEOTIDE SEQUENCE</scope>
</reference>
<comment type="caution">
    <text evidence="2">The sequence shown here is derived from an EMBL/GenBank/DDBJ whole genome shotgun (WGS) entry which is preliminary data.</text>
</comment>
<dbReference type="OrthoDB" id="415865at2759"/>
<dbReference type="EMBL" id="CAMXCT030006670">
    <property type="protein sequence ID" value="CAL4805342.1"/>
    <property type="molecule type" value="Genomic_DNA"/>
</dbReference>
<evidence type="ECO:0000313" key="5">
    <source>
        <dbReference type="Proteomes" id="UP001152797"/>
    </source>
</evidence>
<sequence length="243" mass="27389">MEGWKKALLVAGAAGAGCVLYYLLREEQDTKQLPGDEIDEKANPEAELAKVQKLLAEMIKSQELMLYHMKNLAPVVRTKKLDFDETYKLLKGVQPEDPLQKNGLTIAEFDSYLDKHINDPKVKEGVQQLVTLQNPHVAPQAVVASSEQIIEVHKYMLEEVEKLVKQFKTKSDRESYDPKTVTLTAQSLVGAKVEEKFGLTSEDIEHAVMRHHEVLATDKEFASTTLQMQKRMSELMGVDKSHG</sequence>
<proteinExistence type="predicted"/>
<evidence type="ECO:0000313" key="2">
    <source>
        <dbReference type="EMBL" id="CAI4018030.1"/>
    </source>
</evidence>
<accession>A0A9P1GNC6</accession>
<dbReference type="Proteomes" id="UP001152797">
    <property type="component" value="Unassembled WGS sequence"/>
</dbReference>
<evidence type="ECO:0000313" key="3">
    <source>
        <dbReference type="EMBL" id="CAL1171405.1"/>
    </source>
</evidence>
<gene>
    <name evidence="2" type="ORF">C1SCF055_LOCUS42631</name>
</gene>
<evidence type="ECO:0000313" key="4">
    <source>
        <dbReference type="EMBL" id="CAL4805342.1"/>
    </source>
</evidence>
<reference evidence="3" key="2">
    <citation type="submission" date="2024-04" db="EMBL/GenBank/DDBJ databases">
        <authorList>
            <person name="Chen Y."/>
            <person name="Shah S."/>
            <person name="Dougan E. K."/>
            <person name="Thang M."/>
            <person name="Chan C."/>
        </authorList>
    </citation>
    <scope>NUCLEOTIDE SEQUENCE [LARGE SCALE GENOMIC DNA]</scope>
</reference>
<name>A0A9P1GNC6_9DINO</name>
<keyword evidence="1" id="KW-0472">Membrane</keyword>